<organism evidence="1 2">
    <name type="scientific">Nocardioides plantarum</name>
    <dbReference type="NCBI Taxonomy" id="29299"/>
    <lineage>
        <taxon>Bacteria</taxon>
        <taxon>Bacillati</taxon>
        <taxon>Actinomycetota</taxon>
        <taxon>Actinomycetes</taxon>
        <taxon>Propionibacteriales</taxon>
        <taxon>Nocardioidaceae</taxon>
        <taxon>Nocardioides</taxon>
    </lineage>
</organism>
<evidence type="ECO:0000313" key="2">
    <source>
        <dbReference type="Proteomes" id="UP001589750"/>
    </source>
</evidence>
<accession>A0ABV5K821</accession>
<keyword evidence="2" id="KW-1185">Reference proteome</keyword>
<dbReference type="RefSeq" id="WP_140011502.1">
    <property type="nucleotide sequence ID" value="NZ_JBHMDG010000009.1"/>
</dbReference>
<comment type="caution">
    <text evidence="1">The sequence shown here is derived from an EMBL/GenBank/DDBJ whole genome shotgun (WGS) entry which is preliminary data.</text>
</comment>
<protein>
    <recommendedName>
        <fullName evidence="3">ApeA N-terminal domain-containing protein</fullName>
    </recommendedName>
</protein>
<sequence length="489" mass="52928">MGLFDAAHLITRQQSDGTVLVRAKESYSRSRPDLLTLVRALGPTAPRGAASSLSTMSVDSIDADVLDRSQVARDEELRRIDAEGGSLASFAAFHQLASMGTTMSHFPAQAEATWQQIREMPAAEDGETPFPHAGVYAIRRDDALLHRIKIVSVMLRIQHDPQLAAGDLSGVLGQHTDSARGAFASAAGLHSGYYMLDAYIGPLLGALSPGVWGFAAHRGRGPIIYSFGRPVSGTTPTAPDLLRTISTPGAHSATEFSDLPASAVPSALSWWSSRLNELFSVVSDPAVFADNAGDHQAAAQLEAILSVEQLFRRVTSIQVNYHDLNARQVLLFSVLDTVEKLAGRSIETNCSSVFARKRLQSLEDRIPDEAKPILLPRARRAVEALEELQRGFFILEPDGRVLVEPSTGRAETPSAAAAQYLKMLRNATHGHGPTRGSIELSRTLLARHDGLVPHDVALLAWLYMLDLLAQPDVLRRRLSADASRPPRGI</sequence>
<evidence type="ECO:0008006" key="3">
    <source>
        <dbReference type="Google" id="ProtNLM"/>
    </source>
</evidence>
<evidence type="ECO:0000313" key="1">
    <source>
        <dbReference type="EMBL" id="MFB9312901.1"/>
    </source>
</evidence>
<dbReference type="Proteomes" id="UP001589750">
    <property type="component" value="Unassembled WGS sequence"/>
</dbReference>
<proteinExistence type="predicted"/>
<dbReference type="EMBL" id="JBHMDG010000009">
    <property type="protein sequence ID" value="MFB9312901.1"/>
    <property type="molecule type" value="Genomic_DNA"/>
</dbReference>
<gene>
    <name evidence="1" type="ORF">ACFFRI_07590</name>
</gene>
<name>A0ABV5K821_9ACTN</name>
<reference evidence="1 2" key="1">
    <citation type="submission" date="2024-09" db="EMBL/GenBank/DDBJ databases">
        <authorList>
            <person name="Sun Q."/>
            <person name="Mori K."/>
        </authorList>
    </citation>
    <scope>NUCLEOTIDE SEQUENCE [LARGE SCALE GENOMIC DNA]</scope>
    <source>
        <strain evidence="1 2">JCM 9626</strain>
    </source>
</reference>